<dbReference type="InterPro" id="IPR036852">
    <property type="entry name" value="Peptidase_S8/S53_dom_sf"/>
</dbReference>
<feature type="compositionally biased region" description="Gly residues" evidence="10">
    <location>
        <begin position="1009"/>
        <end position="1022"/>
    </location>
</feature>
<dbReference type="Pfam" id="PF02225">
    <property type="entry name" value="PA"/>
    <property type="match status" value="1"/>
</dbReference>
<keyword evidence="3" id="KW-0964">Secreted</keyword>
<evidence type="ECO:0000256" key="10">
    <source>
        <dbReference type="SAM" id="MobiDB-lite"/>
    </source>
</evidence>
<evidence type="ECO:0000256" key="7">
    <source>
        <dbReference type="ARBA" id="ARBA00022825"/>
    </source>
</evidence>
<keyword evidence="6 8" id="KW-0378">Hydrolase</keyword>
<feature type="active site" description="Charge relay system" evidence="8">
    <location>
        <position position="213"/>
    </location>
</feature>
<feature type="domain" description="SLH" evidence="12">
    <location>
        <begin position="1379"/>
        <end position="1442"/>
    </location>
</feature>
<evidence type="ECO:0000256" key="8">
    <source>
        <dbReference type="PROSITE-ProRule" id="PRU01240"/>
    </source>
</evidence>
<dbReference type="Gene3D" id="3.40.50.200">
    <property type="entry name" value="Peptidase S8/S53 domain"/>
    <property type="match status" value="2"/>
</dbReference>
<dbReference type="InterPro" id="IPR023828">
    <property type="entry name" value="Peptidase_S8_Ser-AS"/>
</dbReference>
<dbReference type="PRINTS" id="PR00723">
    <property type="entry name" value="SUBTILISIN"/>
</dbReference>
<dbReference type="InterPro" id="IPR010259">
    <property type="entry name" value="S8pro/Inhibitor_I9"/>
</dbReference>
<dbReference type="Pfam" id="PF05922">
    <property type="entry name" value="Inhibitor_I9"/>
    <property type="match status" value="1"/>
</dbReference>
<dbReference type="PROSITE" id="PS51892">
    <property type="entry name" value="SUBTILASE"/>
    <property type="match status" value="1"/>
</dbReference>
<feature type="active site" description="Charge relay system" evidence="8">
    <location>
        <position position="628"/>
    </location>
</feature>
<evidence type="ECO:0000256" key="5">
    <source>
        <dbReference type="ARBA" id="ARBA00022729"/>
    </source>
</evidence>
<feature type="domain" description="SLH" evidence="12">
    <location>
        <begin position="1253"/>
        <end position="1311"/>
    </location>
</feature>
<dbReference type="PROSITE" id="PS00136">
    <property type="entry name" value="SUBTILASE_ASP"/>
    <property type="match status" value="1"/>
</dbReference>
<keyword evidence="2" id="KW-0134">Cell wall</keyword>
<feature type="domain" description="SLH" evidence="12">
    <location>
        <begin position="1312"/>
        <end position="1375"/>
    </location>
</feature>
<dbReference type="Pfam" id="PF00395">
    <property type="entry name" value="SLH"/>
    <property type="match status" value="3"/>
</dbReference>
<dbReference type="PROSITE" id="PS00138">
    <property type="entry name" value="SUBTILASE_SER"/>
    <property type="match status" value="1"/>
</dbReference>
<name>A0ABV5C5I5_9BACL</name>
<feature type="signal peptide" evidence="11">
    <location>
        <begin position="1"/>
        <end position="31"/>
    </location>
</feature>
<keyword evidence="7 8" id="KW-0720">Serine protease</keyword>
<dbReference type="Pfam" id="PF00082">
    <property type="entry name" value="Peptidase_S8"/>
    <property type="match status" value="1"/>
</dbReference>
<dbReference type="InterPro" id="IPR034213">
    <property type="entry name" value="S8_Vpr-like"/>
</dbReference>
<reference evidence="13 14" key="1">
    <citation type="submission" date="2024-09" db="EMBL/GenBank/DDBJ databases">
        <title>Paenibacillus zeirhizospherea sp. nov., isolated from surface of the maize (Zea mays) roots in a horticulture field, Hungary.</title>
        <authorList>
            <person name="Marton D."/>
            <person name="Farkas M."/>
            <person name="Bedics A."/>
            <person name="Toth E."/>
            <person name="Tancsics A."/>
            <person name="Boka K."/>
            <person name="Marati G."/>
            <person name="Kriszt B."/>
            <person name="Cserhati M."/>
        </authorList>
    </citation>
    <scope>NUCLEOTIDE SEQUENCE [LARGE SCALE GENOMIC DNA]</scope>
    <source>
        <strain evidence="13 14">JCM 18446</strain>
    </source>
</reference>
<evidence type="ECO:0000313" key="14">
    <source>
        <dbReference type="Proteomes" id="UP001580430"/>
    </source>
</evidence>
<evidence type="ECO:0000256" key="3">
    <source>
        <dbReference type="ARBA" id="ARBA00022525"/>
    </source>
</evidence>
<keyword evidence="4 8" id="KW-0645">Protease</keyword>
<dbReference type="PROSITE" id="PS51272">
    <property type="entry name" value="SLH"/>
    <property type="match status" value="3"/>
</dbReference>
<evidence type="ECO:0000256" key="4">
    <source>
        <dbReference type="ARBA" id="ARBA00022670"/>
    </source>
</evidence>
<evidence type="ECO:0000256" key="11">
    <source>
        <dbReference type="SAM" id="SignalP"/>
    </source>
</evidence>
<dbReference type="InterPro" id="IPR000209">
    <property type="entry name" value="Peptidase_S8/S53_dom"/>
</dbReference>
<dbReference type="EMBL" id="JBHIRY010000022">
    <property type="protein sequence ID" value="MFB5762620.1"/>
    <property type="molecule type" value="Genomic_DNA"/>
</dbReference>
<dbReference type="InterPro" id="IPR023827">
    <property type="entry name" value="Peptidase_S8_Asp-AS"/>
</dbReference>
<evidence type="ECO:0000256" key="2">
    <source>
        <dbReference type="ARBA" id="ARBA00022512"/>
    </source>
</evidence>
<dbReference type="InterPro" id="IPR003137">
    <property type="entry name" value="PA_domain"/>
</dbReference>
<dbReference type="InterPro" id="IPR022398">
    <property type="entry name" value="Peptidase_S8_His-AS"/>
</dbReference>
<dbReference type="CDD" id="cd07474">
    <property type="entry name" value="Peptidases_S8_subtilisin_Vpr-like"/>
    <property type="match status" value="1"/>
</dbReference>
<dbReference type="Proteomes" id="UP001580430">
    <property type="component" value="Unassembled WGS sequence"/>
</dbReference>
<dbReference type="Gene3D" id="3.50.30.30">
    <property type="match status" value="1"/>
</dbReference>
<keyword evidence="5 11" id="KW-0732">Signal</keyword>
<proteinExistence type="inferred from homology"/>
<dbReference type="InterPro" id="IPR046450">
    <property type="entry name" value="PA_dom_sf"/>
</dbReference>
<dbReference type="SUPFAM" id="SSF52743">
    <property type="entry name" value="Subtilisin-like"/>
    <property type="match status" value="1"/>
</dbReference>
<dbReference type="InterPro" id="IPR015500">
    <property type="entry name" value="Peptidase_S8_subtilisin-rel"/>
</dbReference>
<sequence length="1442" mass="149718">MKKYSFPRKLPAVSLAFILAAGLSLPSTGLAAPVDPAQTGLELDAARSELQAAPEPAYISPELDTSSSRNVNVIVQLSSEPVAVKRFATRGLGTFSARSAESSISKEQTSLVEFAKQQGIPLTVNYKYNTVFNGMEVTVPAAKIPALAKLPGVKSVHENKTYFSIPVEEPATLTAEAATYDVLFDEAPLKQIGVPEAWALGLTGEGIKVGVIDTGIDYNHPDLKDAYKGGYDSFYQDNDPYEEPPLTVSEDPYGAGFTGTSHGTHVAGTIAGQAKNTMSDIVQKGIAYNVDLYAYKVLGRNGSSSRASGSSAQVIDGIERAVKDGMDVINLSLGSDQEKDPNSPDSIAINNAVLSGVVAVIANGNAGDAPNGSYFYSMGSPASSQLGISVGAATSPGYTFTASASVTADTYSSVTDSTYHDHEFQMMGWRTRDEDFASILGTGPLDLVYVDLGQVEDYEGLDVEGKVVLISRGNLAFVDKIAIAQEHGAKAAIIFNGSTSGTSTDEADLSENVPNRNDYSNVSVGDSLGFVPTFDMKGKEGRALARSILASGGQFASITFGNDYPRYEVTGDTIASFSSRGPNSDGLLGIKPDVVAPGVNIMSTYPEWSKYIEDASYEEAYERSSGTSMASPHVAGLAALLVQEHPDWTPFDVRAALANTSDALHDGNGTLYDVYSQGAGRVNIAKAIETPALLQTVEQISILNKDLNYQNVTNYGSSASFGVMPAGSPAKQIQLQLKNVSSDSVKYNASVVMHPDVTLDLRDNNAVPTPDVNNIKAELQGIDGGSVSAAAGSTEPFVLSVLPTAGAADGVYEGEVILESAGLPTLHLPFSVHVGDEQPATGFGLQEMTLSNPVITPNGDGKQDTTDISFRLTAGNTDYIELQIYGVDDQLVGVVDAISSDSGFLQQGDYQFKDFDGSYVGLDVYGNLETDGNGNPIYRHLADGVYKITLLAPKLDKNGNYTFFEGALDAYYASKALRVDNTPANPSNPGNGGGGGGRDDDDDDDKGSAGSGGSGGGGGGSTTPGPTPVPAQPAPVSAGSIQTVVQQGQTTQAVAASAIVSGNAQALTVTDADLQAALTAAGQSPTAIVISANNQGTATTKLTLTAAQIAILSGAAADSSLILNSNGASLALPLSLLSSVISGASLELIVSSEAQAATDFTNGFAGASLVGTPTAFEVNVLSSSTSEPITVPAGVRIVRAFTVPGELKANTAGVLYTNNGKVYPAPSVFSIQADGTTVVKISRPGFSTYAAASRAVNFNDISSSYAQSEIQSLARKLLVNGTSETAFSPKKNVTRAEFAAMLTRALGLQPAASTPFSDVSSSNWYASDVGAAYQAGLISGRPNGTFDPGANISRQEMSVMLAKTIDLLKITPDAQGSARTPYADASSAAEYAKSSIEKVTAAGLMNGETAGGSSFFRPQAPTTREAAAKVLYLLLQEGELIN</sequence>
<evidence type="ECO:0000256" key="1">
    <source>
        <dbReference type="ARBA" id="ARBA00011073"/>
    </source>
</evidence>
<protein>
    <submittedName>
        <fullName evidence="13">S8 family serine peptidase</fullName>
    </submittedName>
</protein>
<feature type="chain" id="PRO_5045218401" evidence="11">
    <location>
        <begin position="32"/>
        <end position="1442"/>
    </location>
</feature>
<evidence type="ECO:0000313" key="13">
    <source>
        <dbReference type="EMBL" id="MFB5762620.1"/>
    </source>
</evidence>
<keyword evidence="14" id="KW-1185">Reference proteome</keyword>
<dbReference type="CDD" id="cd02133">
    <property type="entry name" value="PA_C5a_like"/>
    <property type="match status" value="1"/>
</dbReference>
<organism evidence="13 14">
    <name type="scientific">Paenibacillus medicaginis</name>
    <dbReference type="NCBI Taxonomy" id="1470560"/>
    <lineage>
        <taxon>Bacteria</taxon>
        <taxon>Bacillati</taxon>
        <taxon>Bacillota</taxon>
        <taxon>Bacilli</taxon>
        <taxon>Bacillales</taxon>
        <taxon>Paenibacillaceae</taxon>
        <taxon>Paenibacillus</taxon>
    </lineage>
</organism>
<evidence type="ECO:0000259" key="12">
    <source>
        <dbReference type="PROSITE" id="PS51272"/>
    </source>
</evidence>
<dbReference type="SUPFAM" id="SSF52025">
    <property type="entry name" value="PA domain"/>
    <property type="match status" value="1"/>
</dbReference>
<dbReference type="InterPro" id="IPR001119">
    <property type="entry name" value="SLH_dom"/>
</dbReference>
<gene>
    <name evidence="13" type="ORF">ACE5LO_19745</name>
</gene>
<comment type="similarity">
    <text evidence="1 8 9">Belongs to the peptidase S8 family.</text>
</comment>
<dbReference type="RefSeq" id="WP_375521720.1">
    <property type="nucleotide sequence ID" value="NZ_JBHIRY010000022.1"/>
</dbReference>
<feature type="active site" description="Charge relay system" evidence="8">
    <location>
        <position position="262"/>
    </location>
</feature>
<dbReference type="PANTHER" id="PTHR43806">
    <property type="entry name" value="PEPTIDASE S8"/>
    <property type="match status" value="1"/>
</dbReference>
<evidence type="ECO:0000256" key="9">
    <source>
        <dbReference type="RuleBase" id="RU003355"/>
    </source>
</evidence>
<accession>A0ABV5C5I5</accession>
<dbReference type="InterPro" id="IPR050131">
    <property type="entry name" value="Peptidase_S8_subtilisin-like"/>
</dbReference>
<comment type="caution">
    <text evidence="13">The sequence shown here is derived from an EMBL/GenBank/DDBJ whole genome shotgun (WGS) entry which is preliminary data.</text>
</comment>
<evidence type="ECO:0000256" key="6">
    <source>
        <dbReference type="ARBA" id="ARBA00022801"/>
    </source>
</evidence>
<dbReference type="PANTHER" id="PTHR43806:SF65">
    <property type="entry name" value="SERINE PROTEASE APRX"/>
    <property type="match status" value="1"/>
</dbReference>
<feature type="region of interest" description="Disordered" evidence="10">
    <location>
        <begin position="981"/>
        <end position="1042"/>
    </location>
</feature>
<dbReference type="PROSITE" id="PS00137">
    <property type="entry name" value="SUBTILASE_HIS"/>
    <property type="match status" value="1"/>
</dbReference>